<dbReference type="EMBL" id="JARBHB010000005">
    <property type="protein sequence ID" value="KAJ8884321.1"/>
    <property type="molecule type" value="Genomic_DNA"/>
</dbReference>
<organism evidence="1 2">
    <name type="scientific">Dryococelus australis</name>
    <dbReference type="NCBI Taxonomy" id="614101"/>
    <lineage>
        <taxon>Eukaryota</taxon>
        <taxon>Metazoa</taxon>
        <taxon>Ecdysozoa</taxon>
        <taxon>Arthropoda</taxon>
        <taxon>Hexapoda</taxon>
        <taxon>Insecta</taxon>
        <taxon>Pterygota</taxon>
        <taxon>Neoptera</taxon>
        <taxon>Polyneoptera</taxon>
        <taxon>Phasmatodea</taxon>
        <taxon>Verophasmatodea</taxon>
        <taxon>Anareolatae</taxon>
        <taxon>Phasmatidae</taxon>
        <taxon>Eurycanthinae</taxon>
        <taxon>Dryococelus</taxon>
    </lineage>
</organism>
<reference evidence="1 2" key="1">
    <citation type="submission" date="2023-02" db="EMBL/GenBank/DDBJ databases">
        <title>LHISI_Scaffold_Assembly.</title>
        <authorList>
            <person name="Stuart O.P."/>
            <person name="Cleave R."/>
            <person name="Magrath M.J.L."/>
            <person name="Mikheyev A.S."/>
        </authorList>
    </citation>
    <scope>NUCLEOTIDE SEQUENCE [LARGE SCALE GENOMIC DNA]</scope>
    <source>
        <strain evidence="1">Daus_M_001</strain>
        <tissue evidence="1">Leg muscle</tissue>
    </source>
</reference>
<gene>
    <name evidence="1" type="ORF">PR048_016178</name>
</gene>
<sequence>MALSQAAVSQVEAFGKLNFFSDTSMSTGTAGHRQASTHAAKRAANFRCLIRKPVKYPHQSPVPTGGELFRRSFSRGHSAYTAVAWVYFSSAGRLRFLHFLVPASSARSRHLWCTRWLAKKTISLRHRLTSGCEQEAKSSKEQRKSTRNTIFQQNKVTLQTDIVSSQIEAKLLLRARHVGSCVTYIPLSCTYRILMTSVLEHRLSHSFNDHTKYVNTSESHEVTDVTMVLFKKLLPVTTRDYLRLPVTTCDYLRLFVTACDYLRKTYGNLRLHATTCDYLRIHEKKIPTQPASFTGQTKEKQSSRAYRSRKVDSRCVPLIRRAALVGRSMSLIRNAFASRVAVGARRILFQDLPSFRFPLAEKSPSLLLCKQVGISPGKMPYLLRHAYYYRLCSMAISQPGGINALIWIQKNEYNCLPNNFVQNLEHLRASNIFTRKPRKGHVCNIFGHGSSVRVNGADARKVSPLNVFSHEPGEKNFPGRVMQAPTIFVYRLKSVRIEEKLDVVKNAWLPEHINFNAKGFIDFSLPSGARCLGLPLCSCIRAKQPPPGITAVAYNVQTLLDALFKTGMHACTLRILPQRVKLTSNVSTTISQKKKRHKVTVKLTLRAPCKPQYEWALTIAFHHPRVLEEKVGGIGERGACTAQTLTSSAARLIGSHGQPESLSPLHIVRDIARFEEPCGFKDCFLAPLRALMYLAGKEDYFLRLANTEVIIFSRINGDTMHRKVNVSRAKQVHVAQRKHSTPVQRRSEGASTARVNVIFIAPALPCLKRTKHVEVDGAIKADTRVEGKRRETAYRDLARRKGNELGRTFPSVLTSQQRKLRFEQMCRRGRVACHSPFYAQFSRGNPPQKKKRHRTLLVFPRVGLLPVRVLVAALFSFPESGGVNKEVCAALSIEILRADESRCMEQRGNERAAKREIPEKICRPVASKMETNENTLIFWKAGDGILSYGHESDDVTAPIDRCALCSLTTFIVCTFSYGTEETPGSLPEVEDDKNAVFSVRNCFPKSRTVQPRVTSERENRYSAICVRCCRRSIAQHLASDLTAPIGNTVSKQTMYSLFREKIFSCRRPTRHQHVHWTVEQWDNILLFGLQSDSRWIRIWREPGTRFQPSNIVERDQDGDELMVYRDEILALHIRLFRGAVDPDILLMDGNTRPHRAQLKTEDIMRMEWFTRFPNLNQTEHVQDTLGRQVASRSNPPITLQGLRSALHEEGL</sequence>
<dbReference type="InterPro" id="IPR036397">
    <property type="entry name" value="RNaseH_sf"/>
</dbReference>
<dbReference type="Proteomes" id="UP001159363">
    <property type="component" value="Chromosome 4"/>
</dbReference>
<protein>
    <submittedName>
        <fullName evidence="1">Uncharacterized protein</fullName>
    </submittedName>
</protein>
<name>A0ABQ9HJ05_9NEOP</name>
<dbReference type="Gene3D" id="3.30.420.10">
    <property type="entry name" value="Ribonuclease H-like superfamily/Ribonuclease H"/>
    <property type="match status" value="1"/>
</dbReference>
<proteinExistence type="predicted"/>
<accession>A0ABQ9HJ05</accession>
<keyword evidence="2" id="KW-1185">Reference proteome</keyword>
<evidence type="ECO:0000313" key="2">
    <source>
        <dbReference type="Proteomes" id="UP001159363"/>
    </source>
</evidence>
<comment type="caution">
    <text evidence="1">The sequence shown here is derived from an EMBL/GenBank/DDBJ whole genome shotgun (WGS) entry which is preliminary data.</text>
</comment>
<evidence type="ECO:0000313" key="1">
    <source>
        <dbReference type="EMBL" id="KAJ8884321.1"/>
    </source>
</evidence>